<dbReference type="AlphaFoldDB" id="A0A7S1L937"/>
<proteinExistence type="predicted"/>
<reference evidence="2" key="1">
    <citation type="submission" date="2021-01" db="EMBL/GenBank/DDBJ databases">
        <authorList>
            <person name="Corre E."/>
            <person name="Pelletier E."/>
            <person name="Niang G."/>
            <person name="Scheremetjew M."/>
            <person name="Finn R."/>
            <person name="Kale V."/>
            <person name="Holt S."/>
            <person name="Cochrane G."/>
            <person name="Meng A."/>
            <person name="Brown T."/>
            <person name="Cohen L."/>
        </authorList>
    </citation>
    <scope>NUCLEOTIDE SEQUENCE</scope>
    <source>
        <strain evidence="2">OF101</strain>
    </source>
</reference>
<organism evidence="2">
    <name type="scientific">Alexandrium catenella</name>
    <name type="common">Red tide dinoflagellate</name>
    <name type="synonym">Gonyaulax catenella</name>
    <dbReference type="NCBI Taxonomy" id="2925"/>
    <lineage>
        <taxon>Eukaryota</taxon>
        <taxon>Sar</taxon>
        <taxon>Alveolata</taxon>
        <taxon>Dinophyceae</taxon>
        <taxon>Gonyaulacales</taxon>
        <taxon>Pyrocystaceae</taxon>
        <taxon>Alexandrium</taxon>
    </lineage>
</organism>
<name>A0A7S1L937_ALECA</name>
<evidence type="ECO:0000313" key="2">
    <source>
        <dbReference type="EMBL" id="CAD9096042.1"/>
    </source>
</evidence>
<feature type="region of interest" description="Disordered" evidence="1">
    <location>
        <begin position="89"/>
        <end position="109"/>
    </location>
</feature>
<accession>A0A7S1L937</accession>
<gene>
    <name evidence="2" type="ORF">ACAT0790_LOCUS5094</name>
</gene>
<dbReference type="EMBL" id="HBGE01008434">
    <property type="protein sequence ID" value="CAD9096042.1"/>
    <property type="molecule type" value="Transcribed_RNA"/>
</dbReference>
<feature type="compositionally biased region" description="Low complexity" evidence="1">
    <location>
        <begin position="89"/>
        <end position="101"/>
    </location>
</feature>
<sequence>MAPSMHTVATPRPVCARSLRLQPPGTKSQPCIFPPAACTPESSPLRGQPLMAQAVQVATAVPAPAAVGTNQAPVAIHVQRFQSATPLCGGSPPSSVQVSPGTTARSLPGLASSPSQVACLAAPSTLLRCQSPRLLVGRSVLLGRVPTFAVPSQAPLSGRKTLPPPFSARLVVIPQAQLPPTARAVCSFVPAPPSFSVAARAAPWATTAAAATPQPPAPRATMEEELASLPCVPQFQPPAFMSPLPIPESPEETPLFTFVGRHREDRRFSSWPIAADATVAPPCGADDQSDENILGGKFTDGDIATTGTNDSGPIGTPYSAWTCSDSSSGIGCPSDVGDDNELLRTLEALNQSLPVANRALTHSKSEQAMAVMAPNPQALPRPELGRPPLMVGDSELFASILVSPLGSPAVQGPGSLAFSPSLDLCSFEWTPAPGGASLDVAGADQGVLWPVAE</sequence>
<protein>
    <submittedName>
        <fullName evidence="2">Uncharacterized protein</fullName>
    </submittedName>
</protein>
<evidence type="ECO:0000256" key="1">
    <source>
        <dbReference type="SAM" id="MobiDB-lite"/>
    </source>
</evidence>